<accession>A0A2H5Y3X9</accession>
<reference evidence="2" key="1">
    <citation type="submission" date="2017-09" db="EMBL/GenBank/DDBJ databases">
        <title>Metaegenomics of thermophilic ammonia-oxidizing enrichment culture.</title>
        <authorList>
            <person name="Kato S."/>
            <person name="Suzuki K."/>
        </authorList>
    </citation>
    <scope>NUCLEOTIDE SEQUENCE [LARGE SCALE GENOMIC DNA]</scope>
</reference>
<name>A0A2H5Y3X9_9CHLR</name>
<proteinExistence type="predicted"/>
<dbReference type="Pfam" id="PF08735">
    <property type="entry name" value="DUF1786"/>
    <property type="match status" value="1"/>
</dbReference>
<protein>
    <recommendedName>
        <fullName evidence="3">Pyruvate formate lyase-activating protein</fullName>
    </recommendedName>
</protein>
<evidence type="ECO:0008006" key="3">
    <source>
        <dbReference type="Google" id="ProtNLM"/>
    </source>
</evidence>
<dbReference type="EMBL" id="BEHY01000005">
    <property type="protein sequence ID" value="GBD08150.1"/>
    <property type="molecule type" value="Genomic_DNA"/>
</dbReference>
<dbReference type="PIRSF" id="PIRSF029129">
    <property type="entry name" value="DUF1786_pyruvate_format-lyase"/>
    <property type="match status" value="1"/>
</dbReference>
<evidence type="ECO:0000313" key="2">
    <source>
        <dbReference type="Proteomes" id="UP000236642"/>
    </source>
</evidence>
<gene>
    <name evidence="1" type="ORF">HRbin22_00383</name>
</gene>
<dbReference type="AlphaFoldDB" id="A0A2H5Y3X9"/>
<sequence length="376" mass="41770">MKILCVDIGTGTQDILLYDSRRELENAYQLILPSPTIRVARAIRQATRERRPVLLTGVTMGGGPCHWAVEDHLRAGLPVYATPEAARTFNDDLDAVQAMGVRIIGEDEAARMDERTVRLVLRDFDWDALRQAFEAFDVPLRLDGIAVAVFDHGAAPPGYSDRKFRFDYLARQLSEHRDLTVFAHRGEEIPPALTRLQAVVRTVREVFDGPVVGMDTAPAAVLGATLDPRVAAWRQCLVVNVGNFHTLAFRLREGQVEGLFEHHTGFLDREKLDRLLGRLADGALGFEEVFEDMGHGALMFETAPMEPEGIAVVGPRRGLLRGSRHPVYFAVPYGDMMLAGCFGLLRAFAALYPEFAPMIIESLQGSPRPAPWDVEQ</sequence>
<organism evidence="1 2">
    <name type="scientific">Candidatus Thermoflexus japonica</name>
    <dbReference type="NCBI Taxonomy" id="2035417"/>
    <lineage>
        <taxon>Bacteria</taxon>
        <taxon>Bacillati</taxon>
        <taxon>Chloroflexota</taxon>
        <taxon>Thermoflexia</taxon>
        <taxon>Thermoflexales</taxon>
        <taxon>Thermoflexaceae</taxon>
        <taxon>Thermoflexus</taxon>
    </lineage>
</organism>
<dbReference type="InterPro" id="IPR014846">
    <property type="entry name" value="DUF1786_pyruvate_format-lyase"/>
</dbReference>
<evidence type="ECO:0000313" key="1">
    <source>
        <dbReference type="EMBL" id="GBD08150.1"/>
    </source>
</evidence>
<dbReference type="Proteomes" id="UP000236642">
    <property type="component" value="Unassembled WGS sequence"/>
</dbReference>
<comment type="caution">
    <text evidence="1">The sequence shown here is derived from an EMBL/GenBank/DDBJ whole genome shotgun (WGS) entry which is preliminary data.</text>
</comment>